<proteinExistence type="predicted"/>
<evidence type="ECO:0000313" key="4">
    <source>
        <dbReference type="EMBL" id="MEO3684197.1"/>
    </source>
</evidence>
<dbReference type="RefSeq" id="WP_347690806.1">
    <property type="nucleotide sequence ID" value="NZ_JBDPZN010000009.1"/>
</dbReference>
<dbReference type="SUPFAM" id="SSF55073">
    <property type="entry name" value="Nucleotide cyclase"/>
    <property type="match status" value="1"/>
</dbReference>
<dbReference type="SUPFAM" id="SSF55781">
    <property type="entry name" value="GAF domain-like"/>
    <property type="match status" value="1"/>
</dbReference>
<keyword evidence="2" id="KW-0812">Transmembrane</keyword>
<dbReference type="EMBL" id="JBDPZN010000009">
    <property type="protein sequence ID" value="MEO3684197.1"/>
    <property type="molecule type" value="Genomic_DNA"/>
</dbReference>
<dbReference type="PANTHER" id="PTHR45138:SF23">
    <property type="entry name" value="SIGNALING PROTEIN"/>
    <property type="match status" value="1"/>
</dbReference>
<dbReference type="InterPro" id="IPR000160">
    <property type="entry name" value="GGDEF_dom"/>
</dbReference>
<evidence type="ECO:0000259" key="3">
    <source>
        <dbReference type="PROSITE" id="PS50887"/>
    </source>
</evidence>
<dbReference type="GO" id="GO:0052621">
    <property type="term" value="F:diguanylate cyclase activity"/>
    <property type="evidence" value="ECO:0007669"/>
    <property type="project" value="UniProtKB-EC"/>
</dbReference>
<dbReference type="InterPro" id="IPR050469">
    <property type="entry name" value="Diguanylate_Cyclase"/>
</dbReference>
<dbReference type="SMART" id="SM00267">
    <property type="entry name" value="GGDEF"/>
    <property type="match status" value="1"/>
</dbReference>
<dbReference type="InterPro" id="IPR029016">
    <property type="entry name" value="GAF-like_dom_sf"/>
</dbReference>
<dbReference type="Pfam" id="PF13185">
    <property type="entry name" value="GAF_2"/>
    <property type="match status" value="1"/>
</dbReference>
<feature type="transmembrane region" description="Helical" evidence="2">
    <location>
        <begin position="21"/>
        <end position="39"/>
    </location>
</feature>
<dbReference type="PANTHER" id="PTHR45138">
    <property type="entry name" value="REGULATORY COMPONENTS OF SENSORY TRANSDUCTION SYSTEM"/>
    <property type="match status" value="1"/>
</dbReference>
<evidence type="ECO:0000313" key="5">
    <source>
        <dbReference type="Proteomes" id="UP001477278"/>
    </source>
</evidence>
<keyword evidence="2" id="KW-1133">Transmembrane helix</keyword>
<dbReference type="NCBIfam" id="TIGR00254">
    <property type="entry name" value="GGDEF"/>
    <property type="match status" value="1"/>
</dbReference>
<keyword evidence="4" id="KW-0808">Transferase</keyword>
<accession>A0ABV0FW32</accession>
<keyword evidence="5" id="KW-1185">Reference proteome</keyword>
<comment type="caution">
    <text evidence="4">The sequence shown here is derived from an EMBL/GenBank/DDBJ whole genome shotgun (WGS) entry which is preliminary data.</text>
</comment>
<dbReference type="Gene3D" id="3.30.450.40">
    <property type="match status" value="1"/>
</dbReference>
<dbReference type="Gene3D" id="3.30.70.270">
    <property type="match status" value="1"/>
</dbReference>
<dbReference type="CDD" id="cd01949">
    <property type="entry name" value="GGDEF"/>
    <property type="match status" value="1"/>
</dbReference>
<dbReference type="InterPro" id="IPR043128">
    <property type="entry name" value="Rev_trsase/Diguanyl_cyclase"/>
</dbReference>
<dbReference type="InterPro" id="IPR003018">
    <property type="entry name" value="GAF"/>
</dbReference>
<dbReference type="PROSITE" id="PS50887">
    <property type="entry name" value="GGDEF"/>
    <property type="match status" value="1"/>
</dbReference>
<name>A0ABV0FW32_9GAMM</name>
<evidence type="ECO:0000256" key="1">
    <source>
        <dbReference type="ARBA" id="ARBA00012528"/>
    </source>
</evidence>
<feature type="domain" description="GGDEF" evidence="3">
    <location>
        <begin position="288"/>
        <end position="408"/>
    </location>
</feature>
<keyword evidence="4" id="KW-0548">Nucleotidyltransferase</keyword>
<dbReference type="InterPro" id="IPR029787">
    <property type="entry name" value="Nucleotide_cyclase"/>
</dbReference>
<protein>
    <recommendedName>
        <fullName evidence="1">diguanylate cyclase</fullName>
        <ecNumber evidence="1">2.7.7.65</ecNumber>
    </recommendedName>
</protein>
<dbReference type="Proteomes" id="UP001477278">
    <property type="component" value="Unassembled WGS sequence"/>
</dbReference>
<reference evidence="4 5" key="1">
    <citation type="submission" date="2024-05" db="EMBL/GenBank/DDBJ databases">
        <title>Genome sequencing of Marine Estuary Bacteria, Shewanella vesiculosa and S. baltica, and Pseudomonas syringae.</title>
        <authorList>
            <person name="Gurung A."/>
            <person name="Maclea K.S."/>
        </authorList>
    </citation>
    <scope>NUCLEOTIDE SEQUENCE [LARGE SCALE GENOMIC DNA]</scope>
    <source>
        <strain evidence="4 5">1A</strain>
    </source>
</reference>
<feature type="transmembrane region" description="Helical" evidence="2">
    <location>
        <begin position="45"/>
        <end position="66"/>
    </location>
</feature>
<keyword evidence="2" id="KW-0472">Membrane</keyword>
<sequence length="418" mass="47361">MNTRGQINNKHIAYVDFTSHLLLLAVPLLLFIIIFTFAIPNNPFFYLSLLLVCGVYTLSYGIAYYIHKQNILRLWQHLEQVIHINDTTYELVNLSSQYNSENAFLDALLQKAVIAIDDAEMGSMILVDKNTSRLQFESVVGLDLEALRKINFTLEETFQFRSTNGRCDKAVVINNMKNINAKSTLTRDDQHALLHASTKPICSTLSSPIRIDGKLYGMMNLDSSKMEAFGDYDINLVNILTSEAANAISLYQKSKKIEIMADYDGLTELYNRKKFDSAILQWQHEPDLSSYIIILDMDNLKPLNDQHGHQAGDNALKAFAQSLKKLWHSEFLLARYGGDEFVALCRGPIETIEKQISQLQQDLAALSPGIHFSFGIAHYVQDWASAFKQADNNMYIQKGLKKRPAAEDCATNKINHTH</sequence>
<gene>
    <name evidence="4" type="ORF">ABHN84_18145</name>
</gene>
<evidence type="ECO:0000256" key="2">
    <source>
        <dbReference type="SAM" id="Phobius"/>
    </source>
</evidence>
<dbReference type="EC" id="2.7.7.65" evidence="1"/>
<organism evidence="4 5">
    <name type="scientific">Shewanella vesiculosa</name>
    <dbReference type="NCBI Taxonomy" id="518738"/>
    <lineage>
        <taxon>Bacteria</taxon>
        <taxon>Pseudomonadati</taxon>
        <taxon>Pseudomonadota</taxon>
        <taxon>Gammaproteobacteria</taxon>
        <taxon>Alteromonadales</taxon>
        <taxon>Shewanellaceae</taxon>
        <taxon>Shewanella</taxon>
    </lineage>
</organism>
<dbReference type="Pfam" id="PF00990">
    <property type="entry name" value="GGDEF"/>
    <property type="match status" value="1"/>
</dbReference>